<dbReference type="Gene3D" id="3.40.250.10">
    <property type="entry name" value="Rhodanese-like domain"/>
    <property type="match status" value="1"/>
</dbReference>
<dbReference type="SMART" id="SM00450">
    <property type="entry name" value="RHOD"/>
    <property type="match status" value="1"/>
</dbReference>
<dbReference type="STRING" id="79883.GCA_001636495_02059"/>
<dbReference type="PROSITE" id="PS50206">
    <property type="entry name" value="RHODANESE_3"/>
    <property type="match status" value="1"/>
</dbReference>
<evidence type="ECO:0000313" key="4">
    <source>
        <dbReference type="Proteomes" id="UP000322524"/>
    </source>
</evidence>
<dbReference type="InterPro" id="IPR036873">
    <property type="entry name" value="Rhodanese-like_dom_sf"/>
</dbReference>
<keyword evidence="1" id="KW-0472">Membrane</keyword>
<evidence type="ECO:0000256" key="1">
    <source>
        <dbReference type="SAM" id="Phobius"/>
    </source>
</evidence>
<comment type="caution">
    <text evidence="3">The sequence shown here is derived from an EMBL/GenBank/DDBJ whole genome shotgun (WGS) entry which is preliminary data.</text>
</comment>
<dbReference type="AlphaFoldDB" id="A0A5D4T0R3"/>
<reference evidence="3 4" key="1">
    <citation type="submission" date="2019-08" db="EMBL/GenBank/DDBJ databases">
        <title>Bacillus genomes from the desert of Cuatro Cienegas, Coahuila.</title>
        <authorList>
            <person name="Olmedo-Alvarez G."/>
        </authorList>
    </citation>
    <scope>NUCLEOTIDE SEQUENCE [LARGE SCALE GENOMIC DNA]</scope>
    <source>
        <strain evidence="3 4">CH28_1T</strain>
    </source>
</reference>
<proteinExistence type="predicted"/>
<dbReference type="CDD" id="cd00158">
    <property type="entry name" value="RHOD"/>
    <property type="match status" value="1"/>
</dbReference>
<dbReference type="Proteomes" id="UP000322524">
    <property type="component" value="Unassembled WGS sequence"/>
</dbReference>
<protein>
    <submittedName>
        <fullName evidence="3">Rhodanese-like domain-containing protein</fullName>
    </submittedName>
</protein>
<dbReference type="SUPFAM" id="SSF52821">
    <property type="entry name" value="Rhodanese/Cell cycle control phosphatase"/>
    <property type="match status" value="1"/>
</dbReference>
<sequence>MALYVTLGILAAFIVYSVIMFIYQRKILTTLTEEEFRAGYRKAQLIDVREPKEYEGGHILGARNIPLSQMKMRIREVRQDQPVYIYCQNTMRSGRAAQMLKRKGYTQLYQLKGGFKQWGGKIRTKN</sequence>
<feature type="transmembrane region" description="Helical" evidence="1">
    <location>
        <begin position="6"/>
        <end position="23"/>
    </location>
</feature>
<dbReference type="PANTHER" id="PTHR43031:SF18">
    <property type="entry name" value="RHODANESE-RELATED SULFURTRANSFERASES"/>
    <property type="match status" value="1"/>
</dbReference>
<organism evidence="3 4">
    <name type="scientific">Sutcliffiella horikoshii</name>
    <dbReference type="NCBI Taxonomy" id="79883"/>
    <lineage>
        <taxon>Bacteria</taxon>
        <taxon>Bacillati</taxon>
        <taxon>Bacillota</taxon>
        <taxon>Bacilli</taxon>
        <taxon>Bacillales</taxon>
        <taxon>Bacillaceae</taxon>
        <taxon>Sutcliffiella</taxon>
    </lineage>
</organism>
<keyword evidence="1" id="KW-0812">Transmembrane</keyword>
<gene>
    <name evidence="3" type="ORF">FZC76_10080</name>
</gene>
<feature type="domain" description="Rhodanese" evidence="2">
    <location>
        <begin position="39"/>
        <end position="123"/>
    </location>
</feature>
<dbReference type="EMBL" id="VTEV01000004">
    <property type="protein sequence ID" value="TYS68092.1"/>
    <property type="molecule type" value="Genomic_DNA"/>
</dbReference>
<accession>A0A5D4T0R3</accession>
<evidence type="ECO:0000259" key="2">
    <source>
        <dbReference type="PROSITE" id="PS50206"/>
    </source>
</evidence>
<dbReference type="InterPro" id="IPR001763">
    <property type="entry name" value="Rhodanese-like_dom"/>
</dbReference>
<dbReference type="InterPro" id="IPR050229">
    <property type="entry name" value="GlpE_sulfurtransferase"/>
</dbReference>
<dbReference type="OrthoDB" id="9808735at2"/>
<dbReference type="Pfam" id="PF00581">
    <property type="entry name" value="Rhodanese"/>
    <property type="match status" value="1"/>
</dbReference>
<dbReference type="RefSeq" id="WP_148988075.1">
    <property type="nucleotide sequence ID" value="NZ_JAIVKY010000002.1"/>
</dbReference>
<name>A0A5D4T0R3_9BACI</name>
<keyword evidence="1" id="KW-1133">Transmembrane helix</keyword>
<dbReference type="PANTHER" id="PTHR43031">
    <property type="entry name" value="FAD-DEPENDENT OXIDOREDUCTASE"/>
    <property type="match status" value="1"/>
</dbReference>
<evidence type="ECO:0000313" key="3">
    <source>
        <dbReference type="EMBL" id="TYS68092.1"/>
    </source>
</evidence>